<dbReference type="EMBL" id="KZ293462">
    <property type="protein sequence ID" value="PBK62879.1"/>
    <property type="molecule type" value="Genomic_DNA"/>
</dbReference>
<proteinExistence type="predicted"/>
<evidence type="ECO:0000313" key="3">
    <source>
        <dbReference type="Proteomes" id="UP000218334"/>
    </source>
</evidence>
<organism evidence="2 3">
    <name type="scientific">Armillaria solidipes</name>
    <dbReference type="NCBI Taxonomy" id="1076256"/>
    <lineage>
        <taxon>Eukaryota</taxon>
        <taxon>Fungi</taxon>
        <taxon>Dikarya</taxon>
        <taxon>Basidiomycota</taxon>
        <taxon>Agaricomycotina</taxon>
        <taxon>Agaricomycetes</taxon>
        <taxon>Agaricomycetidae</taxon>
        <taxon>Agaricales</taxon>
        <taxon>Marasmiineae</taxon>
        <taxon>Physalacriaceae</taxon>
        <taxon>Armillaria</taxon>
    </lineage>
</organism>
<feature type="compositionally biased region" description="Basic residues" evidence="1">
    <location>
        <begin position="61"/>
        <end position="72"/>
    </location>
</feature>
<name>A0A2H3AVW1_9AGAR</name>
<feature type="compositionally biased region" description="Pro residues" evidence="1">
    <location>
        <begin position="34"/>
        <end position="47"/>
    </location>
</feature>
<feature type="compositionally biased region" description="Low complexity" evidence="1">
    <location>
        <begin position="48"/>
        <end position="60"/>
    </location>
</feature>
<accession>A0A2H3AVW1</accession>
<gene>
    <name evidence="2" type="ORF">ARMSODRAFT_556446</name>
</gene>
<evidence type="ECO:0000256" key="1">
    <source>
        <dbReference type="SAM" id="MobiDB-lite"/>
    </source>
</evidence>
<sequence length="163" mass="18169">MHLLQPQLPPPPEVKIPEYKIPEPRPMQYIRMLEPPPISRPVPPPPVSSSSSRPAATPSASHRRAACHIPKTRPRTYEPVTCYSRGKQCSVRICDAHCTRKHSGLYARTCCRGTEEKYQYSSAGISSHTFIPPTIKWVPPPADHASNPSTALCILYPRDALPQ</sequence>
<feature type="region of interest" description="Disordered" evidence="1">
    <location>
        <begin position="1"/>
        <end position="72"/>
    </location>
</feature>
<dbReference type="Proteomes" id="UP000218334">
    <property type="component" value="Unassembled WGS sequence"/>
</dbReference>
<evidence type="ECO:0000313" key="2">
    <source>
        <dbReference type="EMBL" id="PBK62879.1"/>
    </source>
</evidence>
<reference evidence="3" key="1">
    <citation type="journal article" date="2017" name="Nat. Ecol. Evol.">
        <title>Genome expansion and lineage-specific genetic innovations in the forest pathogenic fungi Armillaria.</title>
        <authorList>
            <person name="Sipos G."/>
            <person name="Prasanna A.N."/>
            <person name="Walter M.C."/>
            <person name="O'Connor E."/>
            <person name="Balint B."/>
            <person name="Krizsan K."/>
            <person name="Kiss B."/>
            <person name="Hess J."/>
            <person name="Varga T."/>
            <person name="Slot J."/>
            <person name="Riley R."/>
            <person name="Boka B."/>
            <person name="Rigling D."/>
            <person name="Barry K."/>
            <person name="Lee J."/>
            <person name="Mihaltcheva S."/>
            <person name="LaButti K."/>
            <person name="Lipzen A."/>
            <person name="Waldron R."/>
            <person name="Moloney N.M."/>
            <person name="Sperisen C."/>
            <person name="Kredics L."/>
            <person name="Vagvoelgyi C."/>
            <person name="Patrignani A."/>
            <person name="Fitzpatrick D."/>
            <person name="Nagy I."/>
            <person name="Doyle S."/>
            <person name="Anderson J.B."/>
            <person name="Grigoriev I.V."/>
            <person name="Gueldener U."/>
            <person name="Muensterkoetter M."/>
            <person name="Nagy L.G."/>
        </authorList>
    </citation>
    <scope>NUCLEOTIDE SEQUENCE [LARGE SCALE GENOMIC DNA]</scope>
    <source>
        <strain evidence="3">28-4</strain>
    </source>
</reference>
<keyword evidence="3" id="KW-1185">Reference proteome</keyword>
<protein>
    <submittedName>
        <fullName evidence="2">Uncharacterized protein</fullName>
    </submittedName>
</protein>
<dbReference type="STRING" id="1076256.A0A2H3AVW1"/>
<dbReference type="AlphaFoldDB" id="A0A2H3AVW1"/>